<feature type="region of interest" description="Disordered" evidence="1">
    <location>
        <begin position="27"/>
        <end position="69"/>
    </location>
</feature>
<gene>
    <name evidence="3" type="ORF">ACFQ3C_02665</name>
</gene>
<dbReference type="RefSeq" id="WP_380788882.1">
    <property type="nucleotide sequence ID" value="NZ_JBHTKR010000001.1"/>
</dbReference>
<name>A0ABW3TBE2_9RHOB</name>
<sequence>MKQIALPMIALAALVAGCAELPFPERLGTPASAPQTSKRPPLTGAPIRPEDLDRATPAERQAAATPAPAAAGSLGVTIASLGDPARPGFWMETPLVSAPTRGSVLYRANGRRLNLDLIPIAGPATGGSRLSLSAMRMLDAPLTALPRVEVFAN</sequence>
<evidence type="ECO:0000313" key="3">
    <source>
        <dbReference type="EMBL" id="MFD1193571.1"/>
    </source>
</evidence>
<dbReference type="Proteomes" id="UP001597151">
    <property type="component" value="Unassembled WGS sequence"/>
</dbReference>
<feature type="chain" id="PRO_5047069380" description="D-galactarate dehydratase" evidence="2">
    <location>
        <begin position="19"/>
        <end position="153"/>
    </location>
</feature>
<organism evidence="3 4">
    <name type="scientific">Seohaeicola saemankumensis</name>
    <dbReference type="NCBI Taxonomy" id="481181"/>
    <lineage>
        <taxon>Bacteria</taxon>
        <taxon>Pseudomonadati</taxon>
        <taxon>Pseudomonadota</taxon>
        <taxon>Alphaproteobacteria</taxon>
        <taxon>Rhodobacterales</taxon>
        <taxon>Roseobacteraceae</taxon>
        <taxon>Seohaeicola</taxon>
    </lineage>
</organism>
<evidence type="ECO:0000313" key="4">
    <source>
        <dbReference type="Proteomes" id="UP001597151"/>
    </source>
</evidence>
<proteinExistence type="predicted"/>
<feature type="signal peptide" evidence="2">
    <location>
        <begin position="1"/>
        <end position="18"/>
    </location>
</feature>
<dbReference type="EMBL" id="JBHTKR010000001">
    <property type="protein sequence ID" value="MFD1193571.1"/>
    <property type="molecule type" value="Genomic_DNA"/>
</dbReference>
<accession>A0ABW3TBE2</accession>
<keyword evidence="4" id="KW-1185">Reference proteome</keyword>
<feature type="compositionally biased region" description="Low complexity" evidence="1">
    <location>
        <begin position="58"/>
        <end position="69"/>
    </location>
</feature>
<keyword evidence="2" id="KW-0732">Signal</keyword>
<comment type="caution">
    <text evidence="3">The sequence shown here is derived from an EMBL/GenBank/DDBJ whole genome shotgun (WGS) entry which is preliminary data.</text>
</comment>
<dbReference type="PROSITE" id="PS51257">
    <property type="entry name" value="PROKAR_LIPOPROTEIN"/>
    <property type="match status" value="1"/>
</dbReference>
<protein>
    <recommendedName>
        <fullName evidence="5">D-galactarate dehydratase</fullName>
    </recommendedName>
</protein>
<evidence type="ECO:0000256" key="2">
    <source>
        <dbReference type="SAM" id="SignalP"/>
    </source>
</evidence>
<reference evidence="4" key="1">
    <citation type="journal article" date="2019" name="Int. J. Syst. Evol. Microbiol.">
        <title>The Global Catalogue of Microorganisms (GCM) 10K type strain sequencing project: providing services to taxonomists for standard genome sequencing and annotation.</title>
        <authorList>
            <consortium name="The Broad Institute Genomics Platform"/>
            <consortium name="The Broad Institute Genome Sequencing Center for Infectious Disease"/>
            <person name="Wu L."/>
            <person name="Ma J."/>
        </authorList>
    </citation>
    <scope>NUCLEOTIDE SEQUENCE [LARGE SCALE GENOMIC DNA]</scope>
    <source>
        <strain evidence="4">CCUG 55328</strain>
    </source>
</reference>
<feature type="compositionally biased region" description="Basic and acidic residues" evidence="1">
    <location>
        <begin position="48"/>
        <end position="57"/>
    </location>
</feature>
<evidence type="ECO:0008006" key="5">
    <source>
        <dbReference type="Google" id="ProtNLM"/>
    </source>
</evidence>
<evidence type="ECO:0000256" key="1">
    <source>
        <dbReference type="SAM" id="MobiDB-lite"/>
    </source>
</evidence>